<evidence type="ECO:0000256" key="2">
    <source>
        <dbReference type="ARBA" id="ARBA00022448"/>
    </source>
</evidence>
<dbReference type="GO" id="GO:0043190">
    <property type="term" value="C:ATP-binding cassette (ABC) transporter complex"/>
    <property type="evidence" value="ECO:0007669"/>
    <property type="project" value="InterPro"/>
</dbReference>
<dbReference type="Gene3D" id="3.90.76.10">
    <property type="entry name" value="Dipeptide-binding Protein, Domain 1"/>
    <property type="match status" value="1"/>
</dbReference>
<sequence length="635" mass="72207">MAWREYFKKRPNFQQLKEIKKFLSPQELWATKLLLAAITLSTVWLGTQLYQDNVTKVPMAGGTYVEALIGAPKFINPLLAQTNDVDTDISRLVFSGLLKFDADLNLVPDLATSYKISEDKLTYTFFLKPNAFWHTRGSEEAKPVTSDDIILTFENIQDPDFKSPLIVSFRGVQIKKVDNLTVQFILPEPFEPFLESMTFGILPAHVWQEIPNTTANLAEANIRPVGSGPWQFSTLTRDKLGNIKSYTLVPFEKYYDNPPLIQKLTFKFYPNFEEAVGALINNNVEGISFLPKALKERLISESDINFYSFDLPQYTGVFFNQKINSILKDKNVKQALAYAIDKTKIISEALSLEGQIVDGPILPGYEGYNENIEKYDFDPDKANQILNEAQWQIITADEYKQKLAEKISQERIDLQAELSQGEDVAPETIEEEVFTAPTSTEQILEEIILDPNQNIFRSKNDEILEITLTTVNQPENVTAATLVKKMWQDVGASVNLEIVDPNRIGREIIKPRNYEALLFGENLGASPDPFPFWHSSQNQDPGLNLAVFSNRNVDKLLEDARIEADSAKRDELYQEFQNIIISEIPAIFLYRPTYTYVISDKIKGLNVSQVIVPADRFNNITGWYIKTKASFAKEN</sequence>
<dbReference type="PANTHER" id="PTHR30290">
    <property type="entry name" value="PERIPLASMIC BINDING COMPONENT OF ABC TRANSPORTER"/>
    <property type="match status" value="1"/>
</dbReference>
<evidence type="ECO:0000259" key="4">
    <source>
        <dbReference type="Pfam" id="PF00496"/>
    </source>
</evidence>
<evidence type="ECO:0000313" key="5">
    <source>
        <dbReference type="EMBL" id="PIS05170.1"/>
    </source>
</evidence>
<feature type="domain" description="Solute-binding protein family 5" evidence="4">
    <location>
        <begin position="106"/>
        <end position="400"/>
    </location>
</feature>
<gene>
    <name evidence="5" type="ORF">COT81_02410</name>
</gene>
<reference evidence="6" key="1">
    <citation type="submission" date="2017-09" db="EMBL/GenBank/DDBJ databases">
        <title>Depth-based differentiation of microbial function through sediment-hosted aquifers and enrichment of novel symbionts in the deep terrestrial subsurface.</title>
        <authorList>
            <person name="Probst A.J."/>
            <person name="Ladd B."/>
            <person name="Jarett J.K."/>
            <person name="Geller-Mcgrath D.E."/>
            <person name="Sieber C.M.K."/>
            <person name="Emerson J.B."/>
            <person name="Anantharaman K."/>
            <person name="Thomas B.C."/>
            <person name="Malmstrom R."/>
            <person name="Stieglmeier M."/>
            <person name="Klingl A."/>
            <person name="Woyke T."/>
            <person name="Ryan C.M."/>
            <person name="Banfield J.F."/>
        </authorList>
    </citation>
    <scope>NUCLEOTIDE SEQUENCE [LARGE SCALE GENOMIC DNA]</scope>
</reference>
<dbReference type="PIRSF" id="PIRSF002741">
    <property type="entry name" value="MppA"/>
    <property type="match status" value="1"/>
</dbReference>
<keyword evidence="3" id="KW-0732">Signal</keyword>
<evidence type="ECO:0000313" key="6">
    <source>
        <dbReference type="Proteomes" id="UP000230935"/>
    </source>
</evidence>
<organism evidence="5 6">
    <name type="scientific">Candidatus Buchananbacteria bacterium CG10_big_fil_rev_8_21_14_0_10_42_9</name>
    <dbReference type="NCBI Taxonomy" id="1974526"/>
    <lineage>
        <taxon>Bacteria</taxon>
        <taxon>Candidatus Buchananiibacteriota</taxon>
    </lineage>
</organism>
<name>A0A2H0W3E7_9BACT</name>
<dbReference type="GO" id="GO:1904680">
    <property type="term" value="F:peptide transmembrane transporter activity"/>
    <property type="evidence" value="ECO:0007669"/>
    <property type="project" value="TreeGrafter"/>
</dbReference>
<protein>
    <recommendedName>
        <fullName evidence="4">Solute-binding protein family 5 domain-containing protein</fullName>
    </recommendedName>
</protein>
<accession>A0A2H0W3E7</accession>
<dbReference type="Gene3D" id="3.40.190.10">
    <property type="entry name" value="Periplasmic binding protein-like II"/>
    <property type="match status" value="2"/>
</dbReference>
<dbReference type="PANTHER" id="PTHR30290:SF9">
    <property type="entry name" value="OLIGOPEPTIDE-BINDING PROTEIN APPA"/>
    <property type="match status" value="1"/>
</dbReference>
<proteinExistence type="inferred from homology"/>
<dbReference type="GO" id="GO:0015833">
    <property type="term" value="P:peptide transport"/>
    <property type="evidence" value="ECO:0007669"/>
    <property type="project" value="TreeGrafter"/>
</dbReference>
<dbReference type="GO" id="GO:0042597">
    <property type="term" value="C:periplasmic space"/>
    <property type="evidence" value="ECO:0007669"/>
    <property type="project" value="UniProtKB-ARBA"/>
</dbReference>
<dbReference type="Gene3D" id="3.10.105.10">
    <property type="entry name" value="Dipeptide-binding Protein, Domain 3"/>
    <property type="match status" value="2"/>
</dbReference>
<dbReference type="InterPro" id="IPR039424">
    <property type="entry name" value="SBP_5"/>
</dbReference>
<dbReference type="InterPro" id="IPR030678">
    <property type="entry name" value="Peptide/Ni-bd"/>
</dbReference>
<comment type="caution">
    <text evidence="5">The sequence shown here is derived from an EMBL/GenBank/DDBJ whole genome shotgun (WGS) entry which is preliminary data.</text>
</comment>
<dbReference type="Proteomes" id="UP000230935">
    <property type="component" value="Unassembled WGS sequence"/>
</dbReference>
<evidence type="ECO:0000256" key="1">
    <source>
        <dbReference type="ARBA" id="ARBA00005695"/>
    </source>
</evidence>
<dbReference type="InterPro" id="IPR000914">
    <property type="entry name" value="SBP_5_dom"/>
</dbReference>
<evidence type="ECO:0000256" key="3">
    <source>
        <dbReference type="ARBA" id="ARBA00022729"/>
    </source>
</evidence>
<dbReference type="SUPFAM" id="SSF53850">
    <property type="entry name" value="Periplasmic binding protein-like II"/>
    <property type="match status" value="1"/>
</dbReference>
<dbReference type="AlphaFoldDB" id="A0A2H0W3E7"/>
<dbReference type="EMBL" id="PEZZ01000017">
    <property type="protein sequence ID" value="PIS05170.1"/>
    <property type="molecule type" value="Genomic_DNA"/>
</dbReference>
<dbReference type="Pfam" id="PF00496">
    <property type="entry name" value="SBP_bac_5"/>
    <property type="match status" value="1"/>
</dbReference>
<comment type="similarity">
    <text evidence="1">Belongs to the bacterial solute-binding protein 5 family.</text>
</comment>
<keyword evidence="2" id="KW-0813">Transport</keyword>